<comment type="caution">
    <text evidence="3">The sequence shown here is derived from an EMBL/GenBank/DDBJ whole genome shotgun (WGS) entry which is preliminary data.</text>
</comment>
<feature type="domain" description="Hydantoinase/oxoprolinase N-terminal" evidence="2">
    <location>
        <begin position="17"/>
        <end position="243"/>
    </location>
</feature>
<dbReference type="EMBL" id="SOZI01000118">
    <property type="protein sequence ID" value="TNY18877.1"/>
    <property type="molecule type" value="Genomic_DNA"/>
</dbReference>
<accession>A0A5C5FPT2</accession>
<name>A0A5C5FPT2_9BASI</name>
<dbReference type="GO" id="GO:0006749">
    <property type="term" value="P:glutathione metabolic process"/>
    <property type="evidence" value="ECO:0007669"/>
    <property type="project" value="TreeGrafter"/>
</dbReference>
<keyword evidence="4" id="KW-1185">Reference proteome</keyword>
<dbReference type="Proteomes" id="UP000311382">
    <property type="component" value="Unassembled WGS sequence"/>
</dbReference>
<evidence type="ECO:0000313" key="4">
    <source>
        <dbReference type="Proteomes" id="UP000311382"/>
    </source>
</evidence>
<gene>
    <name evidence="3" type="ORF">DMC30DRAFT_402030</name>
</gene>
<dbReference type="Pfam" id="PF01968">
    <property type="entry name" value="Hydantoinase_A"/>
    <property type="match status" value="1"/>
</dbReference>
<dbReference type="AlphaFoldDB" id="A0A5C5FPT2"/>
<dbReference type="OrthoDB" id="3643at2759"/>
<dbReference type="GO" id="GO:0017168">
    <property type="term" value="F:5-oxoprolinase (ATP-hydrolyzing) activity"/>
    <property type="evidence" value="ECO:0007669"/>
    <property type="project" value="TreeGrafter"/>
</dbReference>
<reference evidence="3 4" key="1">
    <citation type="submission" date="2019-03" db="EMBL/GenBank/DDBJ databases">
        <title>Rhodosporidium diobovatum UCD-FST 08-225 genome sequencing, assembly, and annotation.</title>
        <authorList>
            <person name="Fakankun I.U."/>
            <person name="Fristensky B."/>
            <person name="Levin D.B."/>
        </authorList>
    </citation>
    <scope>NUCLEOTIDE SEQUENCE [LARGE SCALE GENOMIC DNA]</scope>
    <source>
        <strain evidence="3 4">UCD-FST 08-225</strain>
    </source>
</reference>
<dbReference type="STRING" id="5288.A0A5C5FPT2"/>
<feature type="domain" description="Hydantoinase A/oxoprolinase" evidence="1">
    <location>
        <begin position="262"/>
        <end position="561"/>
    </location>
</feature>
<sequence length="784" mass="84948">MPSILPAFTLPDHSIQISLDRGGTWCDGVASWPNADGERKEIVVKLLSQDPAHYPDAPTEACRRVLELATGTKVPRGQKLDVSKFDYIRLSTTVATNALLERKGAKHAFVVTKGFRDLLRINNQSRPNIFALNVQRPSVLYDNVLEVDERVTLVGYSYDPEPEKNAVRFDEEGKVISGHEGEIVRGVSGEPVRIMRKPDLEHVRADLQAIYDGGIRSVAICFLHSFTFPDHEKAVAALAEEIGFPQISVSSTLSPQIKAVPRATSASVDAYLNPVLVDYLRGFFKGFDDSLGKAAKPSVEFMTSEGTLVDVKNFSGLRSILSGPAGGVVGYSLTSWDEKKRIPIIGFDMGGTSSDVSRFDGKFEKTFESTTAGVSIQTPQLDINTVAAGGGSCLTFRNGLFQAGPESAGAHPGPACYLKGGPLAVSDVNLVLGRLFPAYFPKIFGKSEDQPLGYEASVKAVEQVRKEINNYNLHHPSGSGKEMSLDEVAAGFVKVANEVMARPVRALTEARGFSTSKHILAAFGGAGGQHACELARTLGISKILIHRYSSILSAYGMALSSRAFDRTEPCAAEFTAESKPTFLSRLDRLKADVVKELQRQGFANDRIELECYLNMRSALLPLRSRPRGEMRLTGSANTHSYDGSDTSLMTLAPADGSFDFAKAFEAMYKDEFGFLLDAKAIMVDDVRVRGIGKTFDSLGQSVLSEIDETAFASEGVDAKAEKERASMYFEATGRVDVPVWKLDNLVKGDVVSGPGAIVDGTQTLILDPGAEAKICSRHVYITLS</sequence>
<protein>
    <submittedName>
        <fullName evidence="3">5-oxoprolinase</fullName>
    </submittedName>
</protein>
<organism evidence="3 4">
    <name type="scientific">Rhodotorula diobovata</name>
    <dbReference type="NCBI Taxonomy" id="5288"/>
    <lineage>
        <taxon>Eukaryota</taxon>
        <taxon>Fungi</taxon>
        <taxon>Dikarya</taxon>
        <taxon>Basidiomycota</taxon>
        <taxon>Pucciniomycotina</taxon>
        <taxon>Microbotryomycetes</taxon>
        <taxon>Sporidiobolales</taxon>
        <taxon>Sporidiobolaceae</taxon>
        <taxon>Rhodotorula</taxon>
    </lineage>
</organism>
<dbReference type="PANTHER" id="PTHR11365">
    <property type="entry name" value="5-OXOPROLINASE RELATED"/>
    <property type="match status" value="1"/>
</dbReference>
<evidence type="ECO:0000259" key="2">
    <source>
        <dbReference type="Pfam" id="PF05378"/>
    </source>
</evidence>
<dbReference type="InterPro" id="IPR045079">
    <property type="entry name" value="Oxoprolinase-like"/>
</dbReference>
<dbReference type="InterPro" id="IPR008040">
    <property type="entry name" value="Hydant_A_N"/>
</dbReference>
<dbReference type="Pfam" id="PF05378">
    <property type="entry name" value="Hydant_A_N"/>
    <property type="match status" value="1"/>
</dbReference>
<dbReference type="PANTHER" id="PTHR11365:SF2">
    <property type="entry name" value="5-OXOPROLINASE"/>
    <property type="match status" value="1"/>
</dbReference>
<dbReference type="InterPro" id="IPR002821">
    <property type="entry name" value="Hydantoinase_A"/>
</dbReference>
<evidence type="ECO:0000313" key="3">
    <source>
        <dbReference type="EMBL" id="TNY18877.1"/>
    </source>
</evidence>
<proteinExistence type="predicted"/>
<evidence type="ECO:0000259" key="1">
    <source>
        <dbReference type="Pfam" id="PF01968"/>
    </source>
</evidence>
<dbReference type="GO" id="GO:0005829">
    <property type="term" value="C:cytosol"/>
    <property type="evidence" value="ECO:0007669"/>
    <property type="project" value="TreeGrafter"/>
</dbReference>